<name>A4EBD3_COLAA</name>
<dbReference type="MEROPS" id="C60.003"/>
<evidence type="ECO:0000313" key="2">
    <source>
        <dbReference type="EMBL" id="EBA39137.1"/>
    </source>
</evidence>
<accession>A4EBD3</accession>
<keyword evidence="1" id="KW-0472">Membrane</keyword>
<dbReference type="AlphaFoldDB" id="A4EBD3"/>
<dbReference type="InterPro" id="IPR009835">
    <property type="entry name" value="SrtB"/>
</dbReference>
<dbReference type="GO" id="GO:0016787">
    <property type="term" value="F:hydrolase activity"/>
    <property type="evidence" value="ECO:0007669"/>
    <property type="project" value="UniProtKB-KW"/>
</dbReference>
<dbReference type="EMBL" id="CP048433">
    <property type="protein sequence ID" value="QIA34070.1"/>
    <property type="molecule type" value="Genomic_DNA"/>
</dbReference>
<feature type="transmembrane region" description="Helical" evidence="1">
    <location>
        <begin position="16"/>
        <end position="37"/>
    </location>
</feature>
<evidence type="ECO:0000313" key="5">
    <source>
        <dbReference type="Proteomes" id="UP000464211"/>
    </source>
</evidence>
<keyword evidence="3" id="KW-0378">Hydrolase</keyword>
<evidence type="ECO:0000256" key="1">
    <source>
        <dbReference type="SAM" id="Phobius"/>
    </source>
</evidence>
<evidence type="ECO:0000313" key="4">
    <source>
        <dbReference type="Proteomes" id="UP000002979"/>
    </source>
</evidence>
<sequence>MELKRIARLARAGDRVLTWFAGFLVLLMLLYGGYSLWDTNNVMNGGFISDELLHYKPTGTNDCARLQDLMAKNPDVVGWVTIDGTNIDYPFVQGKDNQEYLNKNVLGESAVSGAVFLDTRNSRAMTDPYNLLYAHHMDNGAMFGDVDRFLDRGFFDLHRTGTLYTKDGAFRLRIVAVCSFAASDDIIFGPGNLDQASMQTLLTHISQTAVHADMDDVGPDSRIIALSTCSDKTNGRRALIAEVL</sequence>
<dbReference type="Gene3D" id="2.40.260.10">
    <property type="entry name" value="Sortase"/>
    <property type="match status" value="1"/>
</dbReference>
<reference evidence="2 4" key="2">
    <citation type="submission" date="2007-04" db="EMBL/GenBank/DDBJ databases">
        <authorList>
            <person name="Fulton L."/>
            <person name="Clifton S."/>
            <person name="Fulton B."/>
            <person name="Xu J."/>
            <person name="Minx P."/>
            <person name="Mardis E.R."/>
            <person name="Wilson R.K."/>
        </authorList>
    </citation>
    <scope>NUCLEOTIDE SEQUENCE [LARGE SCALE GENOMIC DNA]</scope>
    <source>
        <strain evidence="2">ATCC 25986</strain>
        <strain evidence="4">ATCC 25986 / DSM 3979 / JCM 10188 / KCTC 3647 / NCTC 11838 / VPI 1003</strain>
    </source>
</reference>
<keyword evidence="1" id="KW-1133">Transmembrane helix</keyword>
<gene>
    <name evidence="2" type="primary">srtB</name>
    <name evidence="2" type="ORF">COLAER_01751</name>
    <name evidence="3" type="ORF">GXM19_07300</name>
</gene>
<dbReference type="GeneID" id="92850223"/>
<dbReference type="SUPFAM" id="SSF63817">
    <property type="entry name" value="Sortase"/>
    <property type="match status" value="1"/>
</dbReference>
<dbReference type="EMBL" id="AAVN02000007">
    <property type="protein sequence ID" value="EBA39137.1"/>
    <property type="molecule type" value="Genomic_DNA"/>
</dbReference>
<protein>
    <submittedName>
        <fullName evidence="3">Class B sortase</fullName>
        <ecNumber evidence="3">3.4.22.71</ecNumber>
    </submittedName>
    <submittedName>
        <fullName evidence="2">Sortase, SrtB family</fullName>
    </submittedName>
</protein>
<dbReference type="Proteomes" id="UP000464211">
    <property type="component" value="Chromosome"/>
</dbReference>
<dbReference type="EC" id="3.4.22.71" evidence="3"/>
<dbReference type="RefSeq" id="WP_006235673.1">
    <property type="nucleotide sequence ID" value="NZ_AAVN02000007.1"/>
</dbReference>
<proteinExistence type="predicted"/>
<reference evidence="2 4" key="1">
    <citation type="submission" date="2007-01" db="EMBL/GenBank/DDBJ databases">
        <title>Draft genome sequence of Collinsella aerofaciens (ATCC 25986).</title>
        <authorList>
            <person name="Sudarsanam P."/>
            <person name="Ley R."/>
            <person name="Guruge J."/>
            <person name="Turnbaugh P.J."/>
            <person name="Mahowald M."/>
            <person name="Liep D."/>
            <person name="Gordon J."/>
        </authorList>
    </citation>
    <scope>NUCLEOTIDE SEQUENCE [LARGE SCALE GENOMIC DNA]</scope>
    <source>
        <strain evidence="2">ATCC 25986</strain>
        <strain evidence="4">ATCC 25986 / DSM 3979 / JCM 10188 / KCTC 3647 / NCTC 11838 / VPI 1003</strain>
    </source>
</reference>
<dbReference type="InterPro" id="IPR023365">
    <property type="entry name" value="Sortase_dom-sf"/>
</dbReference>
<dbReference type="NCBIfam" id="TIGR03064">
    <property type="entry name" value="sortase_srtB"/>
    <property type="match status" value="1"/>
</dbReference>
<organism evidence="2 4">
    <name type="scientific">Collinsella aerofaciens (strain ATCC 25986 / DSM 3979 / JCM 10188 / KCTC 3647 / NCTC 11838 / VPI 1003)</name>
    <dbReference type="NCBI Taxonomy" id="411903"/>
    <lineage>
        <taxon>Bacteria</taxon>
        <taxon>Bacillati</taxon>
        <taxon>Actinomycetota</taxon>
        <taxon>Coriobacteriia</taxon>
        <taxon>Coriobacteriales</taxon>
        <taxon>Coriobacteriaceae</taxon>
        <taxon>Collinsella</taxon>
    </lineage>
</organism>
<dbReference type="Proteomes" id="UP000002979">
    <property type="component" value="Unassembled WGS sequence"/>
</dbReference>
<dbReference type="CDD" id="cd05826">
    <property type="entry name" value="Sortase_B"/>
    <property type="match status" value="1"/>
</dbReference>
<evidence type="ECO:0000313" key="3">
    <source>
        <dbReference type="EMBL" id="QIA34070.1"/>
    </source>
</evidence>
<keyword evidence="1" id="KW-0812">Transmembrane</keyword>
<reference evidence="3 5" key="3">
    <citation type="submission" date="2020-01" db="EMBL/GenBank/DDBJ databases">
        <title>Complete genome sequence of Collinsella aerofaciens JCM 10188(T).</title>
        <authorList>
            <person name="Tourlousse D.M."/>
            <person name="Sakamoto M."/>
            <person name="Miura T."/>
            <person name="Narita K."/>
            <person name="Ohashi A."/>
            <person name="Uchino Y."/>
            <person name="Yamazoe A."/>
            <person name="Kameyama K."/>
            <person name="Terauchi J."/>
            <person name="Ohkuma M."/>
            <person name="Kawasaki H."/>
            <person name="Sekiguchi Y."/>
        </authorList>
    </citation>
    <scope>NUCLEOTIDE SEQUENCE [LARGE SCALE GENOMIC DNA]</scope>
    <source>
        <strain evidence="3 5">JCM 10188</strain>
    </source>
</reference>